<protein>
    <submittedName>
        <fullName evidence="1">Uncharacterized protein</fullName>
    </submittedName>
</protein>
<dbReference type="OrthoDB" id="2518564at2759"/>
<dbReference type="Proteomes" id="UP000037035">
    <property type="component" value="Unassembled WGS sequence"/>
</dbReference>
<dbReference type="AlphaFoldDB" id="A0A0L6UT23"/>
<dbReference type="EMBL" id="LAVV01009043">
    <property type="protein sequence ID" value="KNZ51357.1"/>
    <property type="molecule type" value="Genomic_DNA"/>
</dbReference>
<comment type="caution">
    <text evidence="1">The sequence shown here is derived from an EMBL/GenBank/DDBJ whole genome shotgun (WGS) entry which is preliminary data.</text>
</comment>
<evidence type="ECO:0000313" key="2">
    <source>
        <dbReference type="Proteomes" id="UP000037035"/>
    </source>
</evidence>
<gene>
    <name evidence="1" type="ORF">VP01_3988g1</name>
</gene>
<evidence type="ECO:0000313" key="1">
    <source>
        <dbReference type="EMBL" id="KNZ51357.1"/>
    </source>
</evidence>
<sequence length="208" mass="23580">MDTPVPTPESIQFNKKEGIKLPDERKGIMLDTRKQVEKVVSMHGAGGQDVAFQLPIMIIDRKISEAIENMEGQKTRDWELSKKELICKWGQEVKKDDSKTVENESTGKLTQLQEEINKLRPALNTSQNTRALPPHFALPRQPAVVLRPMGGGSYQRPQIQCYYCKEAAQTVMFCPHLTADLDKKLLFKQGPNYYYPNCKPITETGDST</sequence>
<organism evidence="1 2">
    <name type="scientific">Puccinia sorghi</name>
    <dbReference type="NCBI Taxonomy" id="27349"/>
    <lineage>
        <taxon>Eukaryota</taxon>
        <taxon>Fungi</taxon>
        <taxon>Dikarya</taxon>
        <taxon>Basidiomycota</taxon>
        <taxon>Pucciniomycotina</taxon>
        <taxon>Pucciniomycetes</taxon>
        <taxon>Pucciniales</taxon>
        <taxon>Pucciniaceae</taxon>
        <taxon>Puccinia</taxon>
    </lineage>
</organism>
<dbReference type="VEuPathDB" id="FungiDB:VP01_3988g1"/>
<reference evidence="1 2" key="1">
    <citation type="submission" date="2015-08" db="EMBL/GenBank/DDBJ databases">
        <title>Next Generation Sequencing and Analysis of the Genome of Puccinia sorghi L Schw, the Causal Agent of Maize Common Rust.</title>
        <authorList>
            <person name="Rochi L."/>
            <person name="Burguener G."/>
            <person name="Darino M."/>
            <person name="Turjanski A."/>
            <person name="Kreff E."/>
            <person name="Dieguez M.J."/>
            <person name="Sacco F."/>
        </authorList>
    </citation>
    <scope>NUCLEOTIDE SEQUENCE [LARGE SCALE GENOMIC DNA]</scope>
    <source>
        <strain evidence="1 2">RO10H11247</strain>
    </source>
</reference>
<accession>A0A0L6UT23</accession>
<keyword evidence="2" id="KW-1185">Reference proteome</keyword>
<name>A0A0L6UT23_9BASI</name>
<proteinExistence type="predicted"/>